<organism evidence="2 3">
    <name type="scientific">Speluncibacter jeojiensis</name>
    <dbReference type="NCBI Taxonomy" id="2710754"/>
    <lineage>
        <taxon>Bacteria</taxon>
        <taxon>Bacillati</taxon>
        <taxon>Actinomycetota</taxon>
        <taxon>Actinomycetes</taxon>
        <taxon>Mycobacteriales</taxon>
        <taxon>Speluncibacteraceae</taxon>
        <taxon>Speluncibacter</taxon>
    </lineage>
</organism>
<dbReference type="Pfam" id="PF00753">
    <property type="entry name" value="Lactamase_B"/>
    <property type="match status" value="1"/>
</dbReference>
<gene>
    <name evidence="2" type="ORF">NVS88_07360</name>
</gene>
<dbReference type="PANTHER" id="PTHR46233">
    <property type="entry name" value="HYDROXYACYLGLUTATHIONE HYDROLASE GLOC"/>
    <property type="match status" value="1"/>
</dbReference>
<dbReference type="PANTHER" id="PTHR46233:SF4">
    <property type="entry name" value="METALLO-BETA-LACTAMASE DOMAIN-CONTAINING PROTEIN"/>
    <property type="match status" value="1"/>
</dbReference>
<dbReference type="InterPro" id="IPR036866">
    <property type="entry name" value="RibonucZ/Hydroxyglut_hydro"/>
</dbReference>
<evidence type="ECO:0000313" key="3">
    <source>
        <dbReference type="Proteomes" id="UP001152755"/>
    </source>
</evidence>
<comment type="caution">
    <text evidence="2">The sequence shown here is derived from an EMBL/GenBank/DDBJ whole genome shotgun (WGS) entry which is preliminary data.</text>
</comment>
<reference evidence="2" key="1">
    <citation type="submission" date="2022-08" db="EMBL/GenBank/DDBJ databases">
        <title>Genome analysis of Corynebacteriales strain.</title>
        <authorList>
            <person name="Lee S.D."/>
        </authorList>
    </citation>
    <scope>NUCLEOTIDE SEQUENCE</scope>
    <source>
        <strain evidence="2">D3-21</strain>
    </source>
</reference>
<protein>
    <submittedName>
        <fullName evidence="2">MBL fold metallo-hydrolase</fullName>
    </submittedName>
</protein>
<evidence type="ECO:0000259" key="1">
    <source>
        <dbReference type="SMART" id="SM00849"/>
    </source>
</evidence>
<dbReference type="SMART" id="SM00849">
    <property type="entry name" value="Lactamase_B"/>
    <property type="match status" value="1"/>
</dbReference>
<dbReference type="AlphaFoldDB" id="A0A9X4M362"/>
<dbReference type="SUPFAM" id="SSF56281">
    <property type="entry name" value="Metallo-hydrolase/oxidoreductase"/>
    <property type="match status" value="1"/>
</dbReference>
<dbReference type="Proteomes" id="UP001152755">
    <property type="component" value="Unassembled WGS sequence"/>
</dbReference>
<feature type="domain" description="Metallo-beta-lactamase" evidence="1">
    <location>
        <begin position="25"/>
        <end position="188"/>
    </location>
</feature>
<sequence length="209" mass="22247">MTTLRVDRVVTSGQFCLDGGCWDVDNNIWLIGDDEEVLIVDAAHQAEPILDAVAGRKVVAIVCTHAHNDHVTVAPELAEVTGAPIFLHPDDDVLWQQTNRGVGYTALWDGQRIGVGGAEVQVLHTPGHSPGSCCLYVPALGRLCSGDTLFAGGPGATGRSYSDFPTIIASIRDRLLTLPAETVVLTGHGDSTEIGAEAPHLQEWIDRGH</sequence>
<dbReference type="RefSeq" id="WP_332519561.1">
    <property type="nucleotide sequence ID" value="NZ_JANRHA010000004.1"/>
</dbReference>
<keyword evidence="3" id="KW-1185">Reference proteome</keyword>
<dbReference type="EMBL" id="JANRHA010000004">
    <property type="protein sequence ID" value="MDG3014373.1"/>
    <property type="molecule type" value="Genomic_DNA"/>
</dbReference>
<dbReference type="InterPro" id="IPR001279">
    <property type="entry name" value="Metallo-B-lactamas"/>
</dbReference>
<proteinExistence type="predicted"/>
<dbReference type="Gene3D" id="3.60.15.10">
    <property type="entry name" value="Ribonuclease Z/Hydroxyacylglutathione hydrolase-like"/>
    <property type="match status" value="1"/>
</dbReference>
<accession>A0A9X4M362</accession>
<name>A0A9X4M362_9ACTN</name>
<dbReference type="CDD" id="cd06262">
    <property type="entry name" value="metallo-hydrolase-like_MBL-fold"/>
    <property type="match status" value="1"/>
</dbReference>
<evidence type="ECO:0000313" key="2">
    <source>
        <dbReference type="EMBL" id="MDG3014373.1"/>
    </source>
</evidence>
<dbReference type="InterPro" id="IPR051453">
    <property type="entry name" value="MBL_Glyoxalase_II"/>
</dbReference>